<feature type="non-terminal residue" evidence="2">
    <location>
        <position position="1"/>
    </location>
</feature>
<feature type="compositionally biased region" description="Basic and acidic residues" evidence="1">
    <location>
        <begin position="207"/>
        <end position="224"/>
    </location>
</feature>
<dbReference type="EMBL" id="CAUYUJ010017440">
    <property type="protein sequence ID" value="CAK0874841.1"/>
    <property type="molecule type" value="Genomic_DNA"/>
</dbReference>
<comment type="caution">
    <text evidence="2">The sequence shown here is derived from an EMBL/GenBank/DDBJ whole genome shotgun (WGS) entry which is preliminary data.</text>
</comment>
<dbReference type="Proteomes" id="UP001189429">
    <property type="component" value="Unassembled WGS sequence"/>
</dbReference>
<feature type="region of interest" description="Disordered" evidence="1">
    <location>
        <begin position="139"/>
        <end position="258"/>
    </location>
</feature>
<feature type="compositionally biased region" description="Basic and acidic residues" evidence="1">
    <location>
        <begin position="236"/>
        <end position="246"/>
    </location>
</feature>
<evidence type="ECO:0000313" key="3">
    <source>
        <dbReference type="Proteomes" id="UP001189429"/>
    </source>
</evidence>
<evidence type="ECO:0000313" key="2">
    <source>
        <dbReference type="EMBL" id="CAK0874841.1"/>
    </source>
</evidence>
<feature type="region of interest" description="Disordered" evidence="1">
    <location>
        <begin position="92"/>
        <end position="113"/>
    </location>
</feature>
<sequence>GRRRPAFAGWRSGAGDGRGIVVRVLVVPGSSATFLPSLIPPLSMSVGSGPGGWVPWTHHSRPDGLLRHGGLEDRRCRRSPAGLHRARGLARAGCSRLRRRGTGRERAAGSSSLAGAARQWAVARFGAAVRHRVWYGQHGRRGGRFGRDVDGPPSRQGGDAGLQSGFAQKFADGEGEEADHPPRDLQGHAQSRAQALDEKVQPGGQTERAREMDEEHGLREDEVQVHVQALHRRPQHDRSRPWDRGRGLVSFDPSLQPG</sequence>
<keyword evidence="3" id="KW-1185">Reference proteome</keyword>
<accession>A0ABN9VQS1</accession>
<name>A0ABN9VQS1_9DINO</name>
<reference evidence="2" key="1">
    <citation type="submission" date="2023-10" db="EMBL/GenBank/DDBJ databases">
        <authorList>
            <person name="Chen Y."/>
            <person name="Shah S."/>
            <person name="Dougan E. K."/>
            <person name="Thang M."/>
            <person name="Chan C."/>
        </authorList>
    </citation>
    <scope>NUCLEOTIDE SEQUENCE [LARGE SCALE GENOMIC DNA]</scope>
</reference>
<evidence type="ECO:0000256" key="1">
    <source>
        <dbReference type="SAM" id="MobiDB-lite"/>
    </source>
</evidence>
<organism evidence="2 3">
    <name type="scientific">Prorocentrum cordatum</name>
    <dbReference type="NCBI Taxonomy" id="2364126"/>
    <lineage>
        <taxon>Eukaryota</taxon>
        <taxon>Sar</taxon>
        <taxon>Alveolata</taxon>
        <taxon>Dinophyceae</taxon>
        <taxon>Prorocentrales</taxon>
        <taxon>Prorocentraceae</taxon>
        <taxon>Prorocentrum</taxon>
    </lineage>
</organism>
<proteinExistence type="predicted"/>
<gene>
    <name evidence="2" type="ORF">PCOR1329_LOCUS59634</name>
</gene>
<feature type="non-terminal residue" evidence="2">
    <location>
        <position position="258"/>
    </location>
</feature>
<protein>
    <submittedName>
        <fullName evidence="2">Uncharacterized protein</fullName>
    </submittedName>
</protein>